<dbReference type="InterPro" id="IPR011152">
    <property type="entry name" value="Pesterase_MJ0912"/>
</dbReference>
<evidence type="ECO:0000313" key="3">
    <source>
        <dbReference type="EMBL" id="PWK58586.1"/>
    </source>
</evidence>
<comment type="caution">
    <text evidence="3">The sequence shown here is derived from an EMBL/GenBank/DDBJ whole genome shotgun (WGS) entry which is preliminary data.</text>
</comment>
<evidence type="ECO:0000256" key="1">
    <source>
        <dbReference type="ARBA" id="ARBA00008950"/>
    </source>
</evidence>
<dbReference type="Pfam" id="PF12850">
    <property type="entry name" value="Metallophos_2"/>
    <property type="match status" value="1"/>
</dbReference>
<dbReference type="OrthoDB" id="9813918at2"/>
<dbReference type="RefSeq" id="WP_109757462.1">
    <property type="nucleotide sequence ID" value="NZ_CP034588.1"/>
</dbReference>
<dbReference type="Gene3D" id="3.60.21.10">
    <property type="match status" value="1"/>
</dbReference>
<feature type="domain" description="Calcineurin-like phosphoesterase" evidence="2">
    <location>
        <begin position="22"/>
        <end position="212"/>
    </location>
</feature>
<proteinExistence type="inferred from homology"/>
<dbReference type="EMBL" id="QGGV01000001">
    <property type="protein sequence ID" value="PWK58586.1"/>
    <property type="molecule type" value="Genomic_DNA"/>
</dbReference>
<dbReference type="AlphaFoldDB" id="A0A316GF49"/>
<organism evidence="3 4">
    <name type="scientific">Silicimonas algicola</name>
    <dbReference type="NCBI Taxonomy" id="1826607"/>
    <lineage>
        <taxon>Bacteria</taxon>
        <taxon>Pseudomonadati</taxon>
        <taxon>Pseudomonadota</taxon>
        <taxon>Alphaproteobacteria</taxon>
        <taxon>Rhodobacterales</taxon>
        <taxon>Paracoccaceae</taxon>
    </lineage>
</organism>
<dbReference type="SUPFAM" id="SSF56300">
    <property type="entry name" value="Metallo-dependent phosphatases"/>
    <property type="match status" value="1"/>
</dbReference>
<dbReference type="InterPro" id="IPR024654">
    <property type="entry name" value="Calcineurin-like_PHP_lpxH"/>
</dbReference>
<accession>A0A316GF49</accession>
<dbReference type="InterPro" id="IPR029052">
    <property type="entry name" value="Metallo-depent_PP-like"/>
</dbReference>
<dbReference type="KEGG" id="salo:EF888_03440"/>
<keyword evidence="4" id="KW-1185">Reference proteome</keyword>
<sequence length="268" mass="28351">MRIADFGRISGPVALFGGPYSNLQATEAFLAETRGLAAICTGDVVAYGADAAATVALVREAGLPVVAGNCERQVARGAEDCGCGFETGSACDLLSRGWYPAALEACDETARAWMADLPDMGVFEQDGRRYAVIHGGATEISRFIWPSSPEGHFAEEIQAVEAVVGPVDGIVAGHCGIAFQRRVAGRHWINAGVIGLPPHDGRPETRYAVLDAGEVVVQRLSYDHTGALAAMERKGLTQGYELTLANGIWPSEDVLPEEIRRQPSAAKG</sequence>
<dbReference type="PIRSF" id="PIRSF000883">
    <property type="entry name" value="Pesterase_MJ0912"/>
    <property type="match status" value="1"/>
</dbReference>
<dbReference type="Proteomes" id="UP000245390">
    <property type="component" value="Unassembled WGS sequence"/>
</dbReference>
<protein>
    <submittedName>
        <fullName evidence="3">Calcineurin-like phosphoesterase family protein</fullName>
    </submittedName>
</protein>
<gene>
    <name evidence="3" type="ORF">C8D95_101400</name>
</gene>
<evidence type="ECO:0000313" key="4">
    <source>
        <dbReference type="Proteomes" id="UP000245390"/>
    </source>
</evidence>
<name>A0A316GF49_9RHOB</name>
<evidence type="ECO:0000259" key="2">
    <source>
        <dbReference type="Pfam" id="PF12850"/>
    </source>
</evidence>
<reference evidence="3 4" key="1">
    <citation type="submission" date="2018-05" db="EMBL/GenBank/DDBJ databases">
        <title>Genomic Encyclopedia of Type Strains, Phase IV (KMG-IV): sequencing the most valuable type-strain genomes for metagenomic binning, comparative biology and taxonomic classification.</title>
        <authorList>
            <person name="Goeker M."/>
        </authorList>
    </citation>
    <scope>NUCLEOTIDE SEQUENCE [LARGE SCALE GENOMIC DNA]</scope>
    <source>
        <strain evidence="3 4">DSM 103371</strain>
    </source>
</reference>
<comment type="similarity">
    <text evidence="1">Belongs to the metallophosphoesterase superfamily. YfcE family.</text>
</comment>